<keyword evidence="8 9" id="KW-0472">Membrane</keyword>
<dbReference type="SUPFAM" id="SSF161098">
    <property type="entry name" value="MetI-like"/>
    <property type="match status" value="1"/>
</dbReference>
<feature type="domain" description="ABC transmembrane type-1" evidence="10">
    <location>
        <begin position="18"/>
        <end position="207"/>
    </location>
</feature>
<feature type="transmembrane region" description="Helical" evidence="9">
    <location>
        <begin position="188"/>
        <end position="208"/>
    </location>
</feature>
<comment type="caution">
    <text evidence="11">The sequence shown here is derived from an EMBL/GenBank/DDBJ whole genome shotgun (WGS) entry which is preliminary data.</text>
</comment>
<protein>
    <submittedName>
        <fullName evidence="11">Putative glutamine ABC transporter permease protein GlnM</fullName>
    </submittedName>
</protein>
<gene>
    <name evidence="11" type="primary">glnM</name>
    <name evidence="11" type="ORF">Raf01_90150</name>
</gene>
<dbReference type="GO" id="GO:0043190">
    <property type="term" value="C:ATP-binding cassette (ABC) transporter complex"/>
    <property type="evidence" value="ECO:0007669"/>
    <property type="project" value="InterPro"/>
</dbReference>
<dbReference type="InterPro" id="IPR010065">
    <property type="entry name" value="AA_ABC_transptr_permease_3TM"/>
</dbReference>
<dbReference type="InterPro" id="IPR043429">
    <property type="entry name" value="ArtM/GltK/GlnP/TcyL/YhdX-like"/>
</dbReference>
<evidence type="ECO:0000256" key="1">
    <source>
        <dbReference type="ARBA" id="ARBA00004651"/>
    </source>
</evidence>
<reference evidence="11" key="1">
    <citation type="submission" date="2021-01" db="EMBL/GenBank/DDBJ databases">
        <title>Whole genome shotgun sequence of Rugosimonospora africana NBRC 104875.</title>
        <authorList>
            <person name="Komaki H."/>
            <person name="Tamura T."/>
        </authorList>
    </citation>
    <scope>NUCLEOTIDE SEQUENCE</scope>
    <source>
        <strain evidence="11">NBRC 104875</strain>
    </source>
</reference>
<dbReference type="CDD" id="cd06261">
    <property type="entry name" value="TM_PBP2"/>
    <property type="match status" value="1"/>
</dbReference>
<accession>A0A8J3R366</accession>
<keyword evidence="12" id="KW-1185">Reference proteome</keyword>
<dbReference type="InterPro" id="IPR035906">
    <property type="entry name" value="MetI-like_sf"/>
</dbReference>
<comment type="similarity">
    <text evidence="2">Belongs to the binding-protein-dependent transport system permease family. HisMQ subfamily.</text>
</comment>
<proteinExistence type="inferred from homology"/>
<feature type="transmembrane region" description="Helical" evidence="9">
    <location>
        <begin position="148"/>
        <end position="168"/>
    </location>
</feature>
<keyword evidence="5 9" id="KW-0812">Transmembrane</keyword>
<keyword evidence="3 9" id="KW-0813">Transport</keyword>
<sequence>MNGVDFLADSLPVFWAGFRITVLLALASYAGALILGAVLAVLRISPAAPARAAGLAYVEWFRNVPLLVHLFVAILCLPKLGVRIGPFTAAFLVLAMYTAAQVCEALRSGVNAVPRGQAEAGRALGLTFGQNLRHVILPQAARTVVPPLGSVFIALVKNTAVASLIGVVDLTYQFGELARDEPGQVMTLLVAVAFGYLVMTIPAGYAVARLQRRAAVAR</sequence>
<dbReference type="GO" id="GO:0022857">
    <property type="term" value="F:transmembrane transporter activity"/>
    <property type="evidence" value="ECO:0007669"/>
    <property type="project" value="InterPro"/>
</dbReference>
<evidence type="ECO:0000256" key="5">
    <source>
        <dbReference type="ARBA" id="ARBA00022692"/>
    </source>
</evidence>
<feature type="transmembrane region" description="Helical" evidence="9">
    <location>
        <begin position="20"/>
        <end position="42"/>
    </location>
</feature>
<dbReference type="AlphaFoldDB" id="A0A8J3R366"/>
<evidence type="ECO:0000256" key="2">
    <source>
        <dbReference type="ARBA" id="ARBA00010072"/>
    </source>
</evidence>
<evidence type="ECO:0000256" key="3">
    <source>
        <dbReference type="ARBA" id="ARBA00022448"/>
    </source>
</evidence>
<dbReference type="PANTHER" id="PTHR30614">
    <property type="entry name" value="MEMBRANE COMPONENT OF AMINO ACID ABC TRANSPORTER"/>
    <property type="match status" value="1"/>
</dbReference>
<dbReference type="PROSITE" id="PS50928">
    <property type="entry name" value="ABC_TM1"/>
    <property type="match status" value="1"/>
</dbReference>
<dbReference type="EMBL" id="BONZ01000106">
    <property type="protein sequence ID" value="GIH20843.1"/>
    <property type="molecule type" value="Genomic_DNA"/>
</dbReference>
<organism evidence="11 12">
    <name type="scientific">Rugosimonospora africana</name>
    <dbReference type="NCBI Taxonomy" id="556532"/>
    <lineage>
        <taxon>Bacteria</taxon>
        <taxon>Bacillati</taxon>
        <taxon>Actinomycetota</taxon>
        <taxon>Actinomycetes</taxon>
        <taxon>Micromonosporales</taxon>
        <taxon>Micromonosporaceae</taxon>
        <taxon>Rugosimonospora</taxon>
    </lineage>
</organism>
<evidence type="ECO:0000256" key="9">
    <source>
        <dbReference type="RuleBase" id="RU363032"/>
    </source>
</evidence>
<dbReference type="RefSeq" id="WP_239134473.1">
    <property type="nucleotide sequence ID" value="NZ_BONZ01000106.1"/>
</dbReference>
<comment type="subcellular location">
    <subcellularLocation>
        <location evidence="1 9">Cell membrane</location>
        <topology evidence="1 9">Multi-pass membrane protein</topology>
    </subcellularLocation>
</comment>
<keyword evidence="4" id="KW-1003">Cell membrane</keyword>
<name>A0A8J3R366_9ACTN</name>
<evidence type="ECO:0000259" key="10">
    <source>
        <dbReference type="PROSITE" id="PS50928"/>
    </source>
</evidence>
<keyword evidence="7 9" id="KW-1133">Transmembrane helix</keyword>
<evidence type="ECO:0000313" key="11">
    <source>
        <dbReference type="EMBL" id="GIH20843.1"/>
    </source>
</evidence>
<evidence type="ECO:0000256" key="7">
    <source>
        <dbReference type="ARBA" id="ARBA00022989"/>
    </source>
</evidence>
<evidence type="ECO:0000256" key="8">
    <source>
        <dbReference type="ARBA" id="ARBA00023136"/>
    </source>
</evidence>
<evidence type="ECO:0000256" key="4">
    <source>
        <dbReference type="ARBA" id="ARBA00022475"/>
    </source>
</evidence>
<dbReference type="PANTHER" id="PTHR30614:SF37">
    <property type="entry name" value="AMINO-ACID ABC TRANSPORTER PERMEASE PROTEIN YHDX-RELATED"/>
    <property type="match status" value="1"/>
</dbReference>
<dbReference type="Gene3D" id="1.10.3720.10">
    <property type="entry name" value="MetI-like"/>
    <property type="match status" value="1"/>
</dbReference>
<dbReference type="Proteomes" id="UP000642748">
    <property type="component" value="Unassembled WGS sequence"/>
</dbReference>
<dbReference type="GO" id="GO:0006865">
    <property type="term" value="P:amino acid transport"/>
    <property type="evidence" value="ECO:0007669"/>
    <property type="project" value="UniProtKB-KW"/>
</dbReference>
<dbReference type="Pfam" id="PF00528">
    <property type="entry name" value="BPD_transp_1"/>
    <property type="match status" value="1"/>
</dbReference>
<evidence type="ECO:0000256" key="6">
    <source>
        <dbReference type="ARBA" id="ARBA00022970"/>
    </source>
</evidence>
<dbReference type="NCBIfam" id="TIGR01726">
    <property type="entry name" value="HEQRo_perm_3TM"/>
    <property type="match status" value="1"/>
</dbReference>
<dbReference type="InterPro" id="IPR000515">
    <property type="entry name" value="MetI-like"/>
</dbReference>
<evidence type="ECO:0000313" key="12">
    <source>
        <dbReference type="Proteomes" id="UP000642748"/>
    </source>
</evidence>
<keyword evidence="6" id="KW-0029">Amino-acid transport</keyword>